<sequence length="105" mass="11540">MTWRKMAGSGSAAALLASSLAGVVSARRLRPTTGAAVTAGRRTATRPRSGRCVNVNRKWRVRAARDREPDGSSDWVYQRGGDVTARSWPVCDFGIERHRIEEKSL</sequence>
<name>A0A561WBW4_ACTTI</name>
<dbReference type="AlphaFoldDB" id="A0A561WBW4"/>
<comment type="caution">
    <text evidence="2">The sequence shown here is derived from an EMBL/GenBank/DDBJ whole genome shotgun (WGS) entry which is preliminary data.</text>
</comment>
<feature type="signal peptide" evidence="1">
    <location>
        <begin position="1"/>
        <end position="26"/>
    </location>
</feature>
<keyword evidence="1" id="KW-0732">Signal</keyword>
<dbReference type="RefSeq" id="WP_145830936.1">
    <property type="nucleotide sequence ID" value="NZ_BOMX01000150.1"/>
</dbReference>
<proteinExistence type="predicted"/>
<gene>
    <name evidence="2" type="ORF">FHX34_103894</name>
</gene>
<protein>
    <recommendedName>
        <fullName evidence="4">Secreted protein</fullName>
    </recommendedName>
</protein>
<keyword evidence="3" id="KW-1185">Reference proteome</keyword>
<evidence type="ECO:0000313" key="2">
    <source>
        <dbReference type="EMBL" id="TWG21356.1"/>
    </source>
</evidence>
<accession>A0A561WBW4</accession>
<dbReference type="EMBL" id="VIWY01000003">
    <property type="protein sequence ID" value="TWG21356.1"/>
    <property type="molecule type" value="Genomic_DNA"/>
</dbReference>
<evidence type="ECO:0000256" key="1">
    <source>
        <dbReference type="SAM" id="SignalP"/>
    </source>
</evidence>
<evidence type="ECO:0008006" key="4">
    <source>
        <dbReference type="Google" id="ProtNLM"/>
    </source>
</evidence>
<reference evidence="2 3" key="1">
    <citation type="submission" date="2019-06" db="EMBL/GenBank/DDBJ databases">
        <title>Sequencing the genomes of 1000 actinobacteria strains.</title>
        <authorList>
            <person name="Klenk H.-P."/>
        </authorList>
    </citation>
    <scope>NUCLEOTIDE SEQUENCE [LARGE SCALE GENOMIC DNA]</scope>
    <source>
        <strain evidence="2 3">DSM 43866</strain>
    </source>
</reference>
<dbReference type="Proteomes" id="UP000320239">
    <property type="component" value="Unassembled WGS sequence"/>
</dbReference>
<feature type="chain" id="PRO_5021763691" description="Secreted protein" evidence="1">
    <location>
        <begin position="27"/>
        <end position="105"/>
    </location>
</feature>
<evidence type="ECO:0000313" key="3">
    <source>
        <dbReference type="Proteomes" id="UP000320239"/>
    </source>
</evidence>
<organism evidence="2 3">
    <name type="scientific">Actinoplanes teichomyceticus</name>
    <dbReference type="NCBI Taxonomy" id="1867"/>
    <lineage>
        <taxon>Bacteria</taxon>
        <taxon>Bacillati</taxon>
        <taxon>Actinomycetota</taxon>
        <taxon>Actinomycetes</taxon>
        <taxon>Micromonosporales</taxon>
        <taxon>Micromonosporaceae</taxon>
        <taxon>Actinoplanes</taxon>
    </lineage>
</organism>